<name>A0ABS7CR15_9BACT</name>
<dbReference type="Proteomes" id="UP000813018">
    <property type="component" value="Unassembled WGS sequence"/>
</dbReference>
<reference evidence="1 2" key="1">
    <citation type="journal article" date="2016" name="Int. J. Syst. Evol. Microbiol.">
        <title>Pontibacter aydingkolensis sp. nov., isolated from soil of a salt lake.</title>
        <authorList>
            <person name="Osman G."/>
            <person name="Zhang T."/>
            <person name="Lou K."/>
            <person name="Gao Y."/>
            <person name="Chang W."/>
            <person name="Lin Q."/>
            <person name="Yang H.M."/>
            <person name="Huo X.D."/>
            <person name="Wang N."/>
        </authorList>
    </citation>
    <scope>NUCLEOTIDE SEQUENCE [LARGE SCALE GENOMIC DNA]</scope>
    <source>
        <strain evidence="1 2">KACC 19255</strain>
    </source>
</reference>
<comment type="caution">
    <text evidence="1">The sequence shown here is derived from an EMBL/GenBank/DDBJ whole genome shotgun (WGS) entry which is preliminary data.</text>
</comment>
<gene>
    <name evidence="1" type="ORF">K0O23_04025</name>
</gene>
<proteinExistence type="predicted"/>
<organism evidence="1 2">
    <name type="scientific">Pontibacter aydingkolensis</name>
    <dbReference type="NCBI Taxonomy" id="1911536"/>
    <lineage>
        <taxon>Bacteria</taxon>
        <taxon>Pseudomonadati</taxon>
        <taxon>Bacteroidota</taxon>
        <taxon>Cytophagia</taxon>
        <taxon>Cytophagales</taxon>
        <taxon>Hymenobacteraceae</taxon>
        <taxon>Pontibacter</taxon>
    </lineage>
</organism>
<evidence type="ECO:0000313" key="2">
    <source>
        <dbReference type="Proteomes" id="UP000813018"/>
    </source>
</evidence>
<keyword evidence="2" id="KW-1185">Reference proteome</keyword>
<evidence type="ECO:0000313" key="1">
    <source>
        <dbReference type="EMBL" id="MBW7466223.1"/>
    </source>
</evidence>
<sequence length="90" mass="10701">MKMKEFSINSREDISAFFVYLINDLDLSFHPDNPFYDYVNQDGGITFTLDESDYLESILELCFVWCHRNDEDIYELALHAFIEVHKPQLD</sequence>
<protein>
    <submittedName>
        <fullName evidence="1">Uncharacterized protein</fullName>
    </submittedName>
</protein>
<dbReference type="EMBL" id="JAHYXK010000002">
    <property type="protein sequence ID" value="MBW7466223.1"/>
    <property type="molecule type" value="Genomic_DNA"/>
</dbReference>
<accession>A0ABS7CR15</accession>
<dbReference type="RefSeq" id="WP_219876102.1">
    <property type="nucleotide sequence ID" value="NZ_JAHYXK010000002.1"/>
</dbReference>